<organism evidence="1 2">
    <name type="scientific">Chaenocephalus aceratus</name>
    <name type="common">Blackfin icefish</name>
    <name type="synonym">Chaenichthys aceratus</name>
    <dbReference type="NCBI Taxonomy" id="36190"/>
    <lineage>
        <taxon>Eukaryota</taxon>
        <taxon>Metazoa</taxon>
        <taxon>Chordata</taxon>
        <taxon>Craniata</taxon>
        <taxon>Vertebrata</taxon>
        <taxon>Euteleostomi</taxon>
        <taxon>Actinopterygii</taxon>
        <taxon>Neopterygii</taxon>
        <taxon>Teleostei</taxon>
        <taxon>Neoteleostei</taxon>
        <taxon>Acanthomorphata</taxon>
        <taxon>Eupercaria</taxon>
        <taxon>Perciformes</taxon>
        <taxon>Notothenioidei</taxon>
        <taxon>Channichthyidae</taxon>
        <taxon>Chaenocephalus</taxon>
    </lineage>
</organism>
<name>A0ACB9X4P4_CHAAC</name>
<dbReference type="Proteomes" id="UP001057452">
    <property type="component" value="Chromosome 9"/>
</dbReference>
<proteinExistence type="predicted"/>
<sequence>MWLCVRQLFLTSCAIYGLKRTAMEGEKEFGTAARQFVVRHFYMDNGSKSFSKAMKAVDVLKKAQEMLPQSNLRLHKIASNNAEVMRTFPGGSLQLMAVNGMHLSLKRNWRNG</sequence>
<reference evidence="1" key="1">
    <citation type="submission" date="2022-05" db="EMBL/GenBank/DDBJ databases">
        <title>Chromosome-level genome of Chaenocephalus aceratus.</title>
        <authorList>
            <person name="Park H."/>
        </authorList>
    </citation>
    <scope>NUCLEOTIDE SEQUENCE</scope>
    <source>
        <strain evidence="1">KU_202001</strain>
    </source>
</reference>
<gene>
    <name evidence="1" type="ORF">KUCAC02_028802</name>
</gene>
<accession>A0ACB9X4P4</accession>
<comment type="caution">
    <text evidence="1">The sequence shown here is derived from an EMBL/GenBank/DDBJ whole genome shotgun (WGS) entry which is preliminary data.</text>
</comment>
<keyword evidence="2" id="KW-1185">Reference proteome</keyword>
<protein>
    <submittedName>
        <fullName evidence="1">Uncharacterized protein</fullName>
    </submittedName>
</protein>
<evidence type="ECO:0000313" key="2">
    <source>
        <dbReference type="Proteomes" id="UP001057452"/>
    </source>
</evidence>
<dbReference type="EMBL" id="CM043793">
    <property type="protein sequence ID" value="KAI4820835.1"/>
    <property type="molecule type" value="Genomic_DNA"/>
</dbReference>
<evidence type="ECO:0000313" key="1">
    <source>
        <dbReference type="EMBL" id="KAI4820835.1"/>
    </source>
</evidence>